<dbReference type="EMBL" id="MFKO01000005">
    <property type="protein sequence ID" value="OGG41612.1"/>
    <property type="molecule type" value="Genomic_DNA"/>
</dbReference>
<evidence type="ECO:0000313" key="2">
    <source>
        <dbReference type="Proteomes" id="UP000176322"/>
    </source>
</evidence>
<gene>
    <name evidence="1" type="ORF">A2837_00465</name>
</gene>
<evidence type="ECO:0000313" key="1">
    <source>
        <dbReference type="EMBL" id="OGG41612.1"/>
    </source>
</evidence>
<dbReference type="Proteomes" id="UP000176322">
    <property type="component" value="Unassembled WGS sequence"/>
</dbReference>
<accession>A0A1F6BXX5</accession>
<dbReference type="AlphaFoldDB" id="A0A1F6BXX5"/>
<proteinExistence type="predicted"/>
<sequence>MSESLVLDEMQERIKNLAASGKYNGQLVAALQDFGYEIIDNPILGKGVSVSTDGERVVCYHPELTDQKEAADPP</sequence>
<comment type="caution">
    <text evidence="1">The sequence shown here is derived from an EMBL/GenBank/DDBJ whole genome shotgun (WGS) entry which is preliminary data.</text>
</comment>
<reference evidence="1 2" key="1">
    <citation type="journal article" date="2016" name="Nat. Commun.">
        <title>Thousands of microbial genomes shed light on interconnected biogeochemical processes in an aquifer system.</title>
        <authorList>
            <person name="Anantharaman K."/>
            <person name="Brown C.T."/>
            <person name="Hug L.A."/>
            <person name="Sharon I."/>
            <person name="Castelle C.J."/>
            <person name="Probst A.J."/>
            <person name="Thomas B.C."/>
            <person name="Singh A."/>
            <person name="Wilkins M.J."/>
            <person name="Karaoz U."/>
            <person name="Brodie E.L."/>
            <person name="Williams K.H."/>
            <person name="Hubbard S.S."/>
            <person name="Banfield J.F."/>
        </authorList>
    </citation>
    <scope>NUCLEOTIDE SEQUENCE [LARGE SCALE GENOMIC DNA]</scope>
</reference>
<protein>
    <submittedName>
        <fullName evidence="1">Uncharacterized protein</fullName>
    </submittedName>
</protein>
<organism evidence="1 2">
    <name type="scientific">Candidatus Kaiserbacteria bacterium RIFCSPHIGHO2_01_FULL_46_22</name>
    <dbReference type="NCBI Taxonomy" id="1798475"/>
    <lineage>
        <taxon>Bacteria</taxon>
        <taxon>Candidatus Kaiseribacteriota</taxon>
    </lineage>
</organism>
<name>A0A1F6BXX5_9BACT</name>